<dbReference type="Proteomes" id="UP000464787">
    <property type="component" value="Chromosome"/>
</dbReference>
<dbReference type="PANTHER" id="PTHR43072:SF8">
    <property type="entry name" value="ACYLTRANSFERASE FABY-RELATED"/>
    <property type="match status" value="1"/>
</dbReference>
<evidence type="ECO:0000259" key="1">
    <source>
        <dbReference type="PROSITE" id="PS51186"/>
    </source>
</evidence>
<dbReference type="KEGG" id="xyk:GT347_21285"/>
<dbReference type="InterPro" id="IPR016181">
    <property type="entry name" value="Acyl_CoA_acyltransferase"/>
</dbReference>
<protein>
    <submittedName>
        <fullName evidence="2">GNAT family N-acetyltransferase</fullName>
    </submittedName>
</protein>
<dbReference type="PROSITE" id="PS51186">
    <property type="entry name" value="GNAT"/>
    <property type="match status" value="1"/>
</dbReference>
<reference evidence="2 3" key="1">
    <citation type="submission" date="2020-01" db="EMBL/GenBank/DDBJ databases">
        <title>Genome sequencing of strain KACC 21265.</title>
        <authorList>
            <person name="Heo J."/>
            <person name="Kim S.-J."/>
            <person name="Kim J.-S."/>
            <person name="Hong S.-B."/>
            <person name="Kwon S.-W."/>
        </authorList>
    </citation>
    <scope>NUCLEOTIDE SEQUENCE [LARGE SCALE GENOMIC DNA]</scope>
    <source>
        <strain evidence="2 3">KACC 21265</strain>
    </source>
</reference>
<evidence type="ECO:0000313" key="2">
    <source>
        <dbReference type="EMBL" id="QHJ00290.1"/>
    </source>
</evidence>
<sequence>MHTIRPANDGDIAAITAIYAHYVNASTATFETVAPTVAEMAGRRAEVLSRNMPYLMMEDGQGGVAGYAYCNWFKPRPAYRFSAENSIYLAPTAVGGGRGRALLDALCTAATEAGVRQMIAVIGGADNIASIRLHRAAGFADAGIFKSSGWKFGRWLDVVLMQKALGDGDGSAPE</sequence>
<gene>
    <name evidence="2" type="ORF">GT347_21285</name>
</gene>
<dbReference type="Pfam" id="PF13420">
    <property type="entry name" value="Acetyltransf_4"/>
    <property type="match status" value="1"/>
</dbReference>
<keyword evidence="2" id="KW-0808">Transferase</keyword>
<dbReference type="GO" id="GO:0016747">
    <property type="term" value="F:acyltransferase activity, transferring groups other than amino-acyl groups"/>
    <property type="evidence" value="ECO:0007669"/>
    <property type="project" value="InterPro"/>
</dbReference>
<evidence type="ECO:0000313" key="3">
    <source>
        <dbReference type="Proteomes" id="UP000464787"/>
    </source>
</evidence>
<dbReference type="PANTHER" id="PTHR43072">
    <property type="entry name" value="N-ACETYLTRANSFERASE"/>
    <property type="match status" value="1"/>
</dbReference>
<dbReference type="InterPro" id="IPR000182">
    <property type="entry name" value="GNAT_dom"/>
</dbReference>
<dbReference type="RefSeq" id="WP_160554100.1">
    <property type="nucleotide sequence ID" value="NZ_CP047650.1"/>
</dbReference>
<feature type="domain" description="N-acetyltransferase" evidence="1">
    <location>
        <begin position="2"/>
        <end position="166"/>
    </location>
</feature>
<name>A0A857JB54_9BURK</name>
<dbReference type="SUPFAM" id="SSF55729">
    <property type="entry name" value="Acyl-CoA N-acyltransferases (Nat)"/>
    <property type="match status" value="1"/>
</dbReference>
<proteinExistence type="predicted"/>
<organism evidence="2 3">
    <name type="scientific">Xylophilus rhododendri</name>
    <dbReference type="NCBI Taxonomy" id="2697032"/>
    <lineage>
        <taxon>Bacteria</taxon>
        <taxon>Pseudomonadati</taxon>
        <taxon>Pseudomonadota</taxon>
        <taxon>Betaproteobacteria</taxon>
        <taxon>Burkholderiales</taxon>
        <taxon>Xylophilus</taxon>
    </lineage>
</organism>
<accession>A0A857JB54</accession>
<dbReference type="EMBL" id="CP047650">
    <property type="protein sequence ID" value="QHJ00290.1"/>
    <property type="molecule type" value="Genomic_DNA"/>
</dbReference>
<dbReference type="AlphaFoldDB" id="A0A857JB54"/>
<dbReference type="Gene3D" id="3.40.630.30">
    <property type="match status" value="1"/>
</dbReference>
<keyword evidence="3" id="KW-1185">Reference proteome</keyword>